<dbReference type="EMBL" id="BGZK01000365">
    <property type="protein sequence ID" value="GBP39396.1"/>
    <property type="molecule type" value="Genomic_DNA"/>
</dbReference>
<accession>A0A4C1VK86</accession>
<name>A0A4C1VK86_EUMVA</name>
<dbReference type="AlphaFoldDB" id="A0A4C1VK86"/>
<protein>
    <submittedName>
        <fullName evidence="1">Uncharacterized protein</fullName>
    </submittedName>
</protein>
<evidence type="ECO:0000313" key="2">
    <source>
        <dbReference type="Proteomes" id="UP000299102"/>
    </source>
</evidence>
<proteinExistence type="predicted"/>
<keyword evidence="2" id="KW-1185">Reference proteome</keyword>
<sequence>MYGSESCVWQKKNESRINAVEMRSLRNMCGVFLKDRCKNNKSNNVREQCALKENVVTRKEEGMLLWCGHLKRINESRLTKQICRANVHGRKAGKGALENPSQTILMA</sequence>
<gene>
    <name evidence="1" type="ORF">EVAR_95848_1</name>
</gene>
<comment type="caution">
    <text evidence="1">The sequence shown here is derived from an EMBL/GenBank/DDBJ whole genome shotgun (WGS) entry which is preliminary data.</text>
</comment>
<evidence type="ECO:0000313" key="1">
    <source>
        <dbReference type="EMBL" id="GBP39396.1"/>
    </source>
</evidence>
<dbReference type="Proteomes" id="UP000299102">
    <property type="component" value="Unassembled WGS sequence"/>
</dbReference>
<reference evidence="1 2" key="1">
    <citation type="journal article" date="2019" name="Commun. Biol.">
        <title>The bagworm genome reveals a unique fibroin gene that provides high tensile strength.</title>
        <authorList>
            <person name="Kono N."/>
            <person name="Nakamura H."/>
            <person name="Ohtoshi R."/>
            <person name="Tomita M."/>
            <person name="Numata K."/>
            <person name="Arakawa K."/>
        </authorList>
    </citation>
    <scope>NUCLEOTIDE SEQUENCE [LARGE SCALE GENOMIC DNA]</scope>
</reference>
<dbReference type="OrthoDB" id="407509at2759"/>
<organism evidence="1 2">
    <name type="scientific">Eumeta variegata</name>
    <name type="common">Bagworm moth</name>
    <name type="synonym">Eumeta japonica</name>
    <dbReference type="NCBI Taxonomy" id="151549"/>
    <lineage>
        <taxon>Eukaryota</taxon>
        <taxon>Metazoa</taxon>
        <taxon>Ecdysozoa</taxon>
        <taxon>Arthropoda</taxon>
        <taxon>Hexapoda</taxon>
        <taxon>Insecta</taxon>
        <taxon>Pterygota</taxon>
        <taxon>Neoptera</taxon>
        <taxon>Endopterygota</taxon>
        <taxon>Lepidoptera</taxon>
        <taxon>Glossata</taxon>
        <taxon>Ditrysia</taxon>
        <taxon>Tineoidea</taxon>
        <taxon>Psychidae</taxon>
        <taxon>Oiketicinae</taxon>
        <taxon>Eumeta</taxon>
    </lineage>
</organism>